<proteinExistence type="predicted"/>
<accession>A0A0P7YTP2</accession>
<dbReference type="eggNOG" id="ENOG5032VDM">
    <property type="taxonomic scope" value="Bacteria"/>
</dbReference>
<dbReference type="STRING" id="1305737.GCA_000526355_03584"/>
<evidence type="ECO:0000313" key="1">
    <source>
        <dbReference type="EMBL" id="KPQ18997.1"/>
    </source>
</evidence>
<dbReference type="OrthoDB" id="1067077at2"/>
<comment type="caution">
    <text evidence="1">The sequence shown here is derived from an EMBL/GenBank/DDBJ whole genome shotgun (WGS) entry which is preliminary data.</text>
</comment>
<dbReference type="EMBL" id="LJXT01000017">
    <property type="protein sequence ID" value="KPQ18997.1"/>
    <property type="molecule type" value="Genomic_DNA"/>
</dbReference>
<dbReference type="Proteomes" id="UP000050421">
    <property type="component" value="Unassembled WGS sequence"/>
</dbReference>
<evidence type="ECO:0000313" key="2">
    <source>
        <dbReference type="Proteomes" id="UP000050421"/>
    </source>
</evidence>
<organism evidence="1 2">
    <name type="scientific">Algoriphagus marincola HL-49</name>
    <dbReference type="NCBI Taxonomy" id="1305737"/>
    <lineage>
        <taxon>Bacteria</taxon>
        <taxon>Pseudomonadati</taxon>
        <taxon>Bacteroidota</taxon>
        <taxon>Cytophagia</taxon>
        <taxon>Cytophagales</taxon>
        <taxon>Cyclobacteriaceae</taxon>
        <taxon>Algoriphagus</taxon>
    </lineage>
</organism>
<protein>
    <submittedName>
        <fullName evidence="1">Uncharacterized protein</fullName>
    </submittedName>
</protein>
<reference evidence="1 2" key="1">
    <citation type="submission" date="2015-09" db="EMBL/GenBank/DDBJ databases">
        <title>Identification and resolution of microdiversity through metagenomic sequencing of parallel consortia.</title>
        <authorList>
            <person name="Nelson W.C."/>
            <person name="Romine M.F."/>
            <person name="Lindemann S.R."/>
        </authorList>
    </citation>
    <scope>NUCLEOTIDE SEQUENCE [LARGE SCALE GENOMIC DNA]</scope>
    <source>
        <strain evidence="1">HL-49</strain>
    </source>
</reference>
<dbReference type="AlphaFoldDB" id="A0A0P7YTP2"/>
<dbReference type="PATRIC" id="fig|1305737.6.peg.1497"/>
<gene>
    <name evidence="1" type="ORF">HLUCCX10_04240</name>
</gene>
<name>A0A0P7YTP2_9BACT</name>
<sequence>MKVVCIFELAGTKGKLFAAQFEGEEKDEKGKVQNAFSKLRAEWKDPTWFRSFFTEFRQDYFNFYGSAKLNSIVKEALDFADDLFEELADHVISGDLESLFKPLENSEKDQIYELQKLKVKGEERKSYLRLYAVRFRDEFVITGGTVKLTRFMKDRPHTKLEIIRLEAAVEFLRQNDIEGKVVYIEK</sequence>